<name>A0A1H3T2T4_9ACTN</name>
<dbReference type="Proteomes" id="UP000242415">
    <property type="component" value="Unassembled WGS sequence"/>
</dbReference>
<organism evidence="1 2">
    <name type="scientific">Micromonospora pattaloongensis</name>
    <dbReference type="NCBI Taxonomy" id="405436"/>
    <lineage>
        <taxon>Bacteria</taxon>
        <taxon>Bacillati</taxon>
        <taxon>Actinomycetota</taxon>
        <taxon>Actinomycetes</taxon>
        <taxon>Micromonosporales</taxon>
        <taxon>Micromonosporaceae</taxon>
        <taxon>Micromonospora</taxon>
    </lineage>
</organism>
<dbReference type="EMBL" id="FNPH01000016">
    <property type="protein sequence ID" value="SDZ43659.1"/>
    <property type="molecule type" value="Genomic_DNA"/>
</dbReference>
<gene>
    <name evidence="1" type="ORF">SAMN05444365_11632</name>
</gene>
<protein>
    <submittedName>
        <fullName evidence="1">Uncharacterized protein</fullName>
    </submittedName>
</protein>
<evidence type="ECO:0000313" key="1">
    <source>
        <dbReference type="EMBL" id="SDZ43659.1"/>
    </source>
</evidence>
<reference evidence="2" key="1">
    <citation type="submission" date="2016-10" db="EMBL/GenBank/DDBJ databases">
        <authorList>
            <person name="Varghese N."/>
            <person name="Submissions S."/>
        </authorList>
    </citation>
    <scope>NUCLEOTIDE SEQUENCE [LARGE SCALE GENOMIC DNA]</scope>
    <source>
        <strain evidence="2">DSM 45245</strain>
    </source>
</reference>
<proteinExistence type="predicted"/>
<evidence type="ECO:0000313" key="2">
    <source>
        <dbReference type="Proteomes" id="UP000242415"/>
    </source>
</evidence>
<sequence length="35" mass="3973">MAEQSFGPCHGLGAGRFERRQRVNRSDRPGCKVRL</sequence>
<dbReference type="AlphaFoldDB" id="A0A1H3T2T4"/>
<keyword evidence="2" id="KW-1185">Reference proteome</keyword>
<accession>A0A1H3T2T4</accession>